<accession>A0A6P8HYD8</accession>
<organism evidence="1 2">
    <name type="scientific">Actinia tenebrosa</name>
    <name type="common">Australian red waratah sea anemone</name>
    <dbReference type="NCBI Taxonomy" id="6105"/>
    <lineage>
        <taxon>Eukaryota</taxon>
        <taxon>Metazoa</taxon>
        <taxon>Cnidaria</taxon>
        <taxon>Anthozoa</taxon>
        <taxon>Hexacorallia</taxon>
        <taxon>Actiniaria</taxon>
        <taxon>Actiniidae</taxon>
        <taxon>Actinia</taxon>
    </lineage>
</organism>
<dbReference type="InParanoid" id="A0A6P8HYD8"/>
<proteinExistence type="predicted"/>
<dbReference type="GeneID" id="116296517"/>
<evidence type="ECO:0000313" key="1">
    <source>
        <dbReference type="Proteomes" id="UP000515163"/>
    </source>
</evidence>
<reference evidence="2" key="1">
    <citation type="submission" date="2025-08" db="UniProtKB">
        <authorList>
            <consortium name="RefSeq"/>
        </authorList>
    </citation>
    <scope>IDENTIFICATION</scope>
    <source>
        <tissue evidence="2">Tentacle</tissue>
    </source>
</reference>
<dbReference type="AlphaFoldDB" id="A0A6P8HYD8"/>
<sequence>MEILAHERTERYIQNENEFSKSANFNQIKPFFDGDSLSERMNKIREGIIYIREYWNHYDEFTNAVQNYITQNVEDTEAKVMMEEVLKSKKDWAKSREDVDSGFKAIRLYTSVKGYNEIFSLVNRVFRDDASTTQQELIIIAVFVIELINIDLFNYCLSHDRFNNFTGVVYRGMALKESDYGAFKALRNKEISGRYIAIPLCLMSTSTSLKIANSFIKRIMRGRVDHKPLLMKIHVIELEKEYLEHYRRRFPTSVVSTICAVDIKDLSLMSHEKEVILRGPFFQVLDFYDGEVIENQTCKVLEMVMLNTNRDHISTMQLGQDSALARQLFGNMVAATRCKFAIKYYEDKGLHRDVEEYKKLLTEKLDKLKELMKN</sequence>
<dbReference type="OrthoDB" id="2890956at2759"/>
<dbReference type="Proteomes" id="UP000515163">
    <property type="component" value="Unplaced"/>
</dbReference>
<dbReference type="KEGG" id="aten:116296517"/>
<dbReference type="Gene3D" id="3.90.176.10">
    <property type="entry name" value="Toxin ADP-ribosyltransferase, Chain A, domain 1"/>
    <property type="match status" value="1"/>
</dbReference>
<name>A0A6P8HYD8_ACTTE</name>
<dbReference type="RefSeq" id="XP_031560403.1">
    <property type="nucleotide sequence ID" value="XM_031704543.1"/>
</dbReference>
<protein>
    <submittedName>
        <fullName evidence="2">Uncharacterized protein LOC116296517</fullName>
    </submittedName>
</protein>
<keyword evidence="1" id="KW-1185">Reference proteome</keyword>
<gene>
    <name evidence="2" type="primary">LOC116296517</name>
</gene>
<evidence type="ECO:0000313" key="2">
    <source>
        <dbReference type="RefSeq" id="XP_031560403.1"/>
    </source>
</evidence>